<reference evidence="1 2" key="1">
    <citation type="submission" date="2018-02" db="EMBL/GenBank/DDBJ databases">
        <title>Genome sequencing of Solimonas sp. HR-BB.</title>
        <authorList>
            <person name="Lee Y."/>
            <person name="Jeon C.O."/>
        </authorList>
    </citation>
    <scope>NUCLEOTIDE SEQUENCE [LARGE SCALE GENOMIC DNA]</scope>
    <source>
        <strain evidence="1 2">HR-BB</strain>
    </source>
</reference>
<dbReference type="Proteomes" id="UP000238220">
    <property type="component" value="Unassembled WGS sequence"/>
</dbReference>
<keyword evidence="2" id="KW-1185">Reference proteome</keyword>
<dbReference type="RefSeq" id="WP_104229740.1">
    <property type="nucleotide sequence ID" value="NZ_PSNW01000003.1"/>
</dbReference>
<organism evidence="1 2">
    <name type="scientific">Solimonas fluminis</name>
    <dbReference type="NCBI Taxonomy" id="2086571"/>
    <lineage>
        <taxon>Bacteria</taxon>
        <taxon>Pseudomonadati</taxon>
        <taxon>Pseudomonadota</taxon>
        <taxon>Gammaproteobacteria</taxon>
        <taxon>Nevskiales</taxon>
        <taxon>Nevskiaceae</taxon>
        <taxon>Solimonas</taxon>
    </lineage>
</organism>
<comment type="caution">
    <text evidence="1">The sequence shown here is derived from an EMBL/GenBank/DDBJ whole genome shotgun (WGS) entry which is preliminary data.</text>
</comment>
<dbReference type="EMBL" id="PSNW01000003">
    <property type="protein sequence ID" value="PPE74582.1"/>
    <property type="molecule type" value="Genomic_DNA"/>
</dbReference>
<evidence type="ECO:0000313" key="2">
    <source>
        <dbReference type="Proteomes" id="UP000238220"/>
    </source>
</evidence>
<dbReference type="OrthoDB" id="7018616at2"/>
<proteinExistence type="predicted"/>
<evidence type="ECO:0000313" key="1">
    <source>
        <dbReference type="EMBL" id="PPE74582.1"/>
    </source>
</evidence>
<accession>A0A2S5THZ7</accession>
<dbReference type="AlphaFoldDB" id="A0A2S5THZ7"/>
<name>A0A2S5THZ7_9GAMM</name>
<sequence length="284" mass="29731">MTSRTPAIHTPREFGSEAGIRAARAAVDAIRIRLERLESSLDASGEARERQRRALLEAIGRVPRTVDVPAPAEAARLRVVAAQPLEPGQVLAYGAAGAVPADTGNPVHAAALLGVAITRPEAGLVAVATEGQALDCETWAWTPGDVLYAAPGGGLATLPGSGQWQRRIGVALDGDRVLVLPGEPLLTPGGGRLLQLRADGRVEAAAIPYRTDRYTVTPAMLAARRVSLSDAPADPLAVELCVHHGIEQKPGVDFSISGAELSWDGLALELLLESGDSFSVRYLT</sequence>
<protein>
    <submittedName>
        <fullName evidence="1">Uncharacterized protein</fullName>
    </submittedName>
</protein>
<gene>
    <name evidence="1" type="ORF">C3942_07415</name>
</gene>